<dbReference type="InterPro" id="IPR029045">
    <property type="entry name" value="ClpP/crotonase-like_dom_sf"/>
</dbReference>
<dbReference type="Proteomes" id="UP001157914">
    <property type="component" value="Unassembled WGS sequence"/>
</dbReference>
<evidence type="ECO:0000313" key="2">
    <source>
        <dbReference type="EMBL" id="SMP00613.1"/>
    </source>
</evidence>
<reference evidence="2 3" key="1">
    <citation type="submission" date="2017-05" db="EMBL/GenBank/DDBJ databases">
        <authorList>
            <person name="Varghese N."/>
            <person name="Submissions S."/>
        </authorList>
    </citation>
    <scope>NUCLEOTIDE SEQUENCE [LARGE SCALE GENOMIC DNA]</scope>
    <source>
        <strain evidence="2 3">DSM 15949</strain>
    </source>
</reference>
<name>A0ABY1N5G7_9HYPH</name>
<dbReference type="PANTHER" id="PTHR42964:SF1">
    <property type="entry name" value="POLYKETIDE BIOSYNTHESIS ENOYL-COA HYDRATASE PKSH-RELATED"/>
    <property type="match status" value="1"/>
</dbReference>
<evidence type="ECO:0000256" key="1">
    <source>
        <dbReference type="ARBA" id="ARBA00005254"/>
    </source>
</evidence>
<dbReference type="InterPro" id="IPR001753">
    <property type="entry name" value="Enoyl-CoA_hydra/iso"/>
</dbReference>
<comment type="caution">
    <text evidence="2">The sequence shown here is derived from an EMBL/GenBank/DDBJ whole genome shotgun (WGS) entry which is preliminary data.</text>
</comment>
<organism evidence="2 3">
    <name type="scientific">Roseibium denhamense</name>
    <dbReference type="NCBI Taxonomy" id="76305"/>
    <lineage>
        <taxon>Bacteria</taxon>
        <taxon>Pseudomonadati</taxon>
        <taxon>Pseudomonadota</taxon>
        <taxon>Alphaproteobacteria</taxon>
        <taxon>Hyphomicrobiales</taxon>
        <taxon>Stappiaceae</taxon>
        <taxon>Roseibium</taxon>
    </lineage>
</organism>
<dbReference type="Pfam" id="PF00378">
    <property type="entry name" value="ECH_1"/>
    <property type="match status" value="1"/>
</dbReference>
<sequence>MQSQTSEDLQMGNLVLSRNGPVAQIILNAPERKNALTLADWQALPGLCKRIRDDASIRVAILRGAGEAAFCAGADISEFQDVRASPEAAKLYDAINVAAFSAIRTLSVPVIAVIRGACLGGGLGLALACDSRIAERSSFFGIPAARLGLAYPPEALGDLLAAVTPSHAKHILFTAERLTSQTALQMGLVNEVIDEAELDARVNALCKKISENAPLSLLAAKRAINLLQSAPDRPDQLEAAFQDADTCIQSADYAEGCRAFLEKRSPVFKGE</sequence>
<gene>
    <name evidence="2" type="ORF">SAMN06265374_0243</name>
</gene>
<dbReference type="SUPFAM" id="SSF52096">
    <property type="entry name" value="ClpP/crotonase"/>
    <property type="match status" value="1"/>
</dbReference>
<dbReference type="CDD" id="cd06558">
    <property type="entry name" value="crotonase-like"/>
    <property type="match status" value="1"/>
</dbReference>
<dbReference type="Gene3D" id="1.10.12.10">
    <property type="entry name" value="Lyase 2-enoyl-coa Hydratase, Chain A, domain 2"/>
    <property type="match status" value="1"/>
</dbReference>
<evidence type="ECO:0000313" key="3">
    <source>
        <dbReference type="Proteomes" id="UP001157914"/>
    </source>
</evidence>
<dbReference type="InterPro" id="IPR051683">
    <property type="entry name" value="Enoyl-CoA_Hydratase/Isomerase"/>
</dbReference>
<dbReference type="InterPro" id="IPR014748">
    <property type="entry name" value="Enoyl-CoA_hydra_C"/>
</dbReference>
<dbReference type="EMBL" id="FXTT01000001">
    <property type="protein sequence ID" value="SMP00613.1"/>
    <property type="molecule type" value="Genomic_DNA"/>
</dbReference>
<protein>
    <submittedName>
        <fullName evidence="2">Enoyl-CoA hydratase/carnithine racemase</fullName>
    </submittedName>
</protein>
<accession>A0ABY1N5G7</accession>
<keyword evidence="3" id="KW-1185">Reference proteome</keyword>
<dbReference type="PANTHER" id="PTHR42964">
    <property type="entry name" value="ENOYL-COA HYDRATASE"/>
    <property type="match status" value="1"/>
</dbReference>
<proteinExistence type="inferred from homology"/>
<dbReference type="Gene3D" id="3.90.226.10">
    <property type="entry name" value="2-enoyl-CoA Hydratase, Chain A, domain 1"/>
    <property type="match status" value="1"/>
</dbReference>
<dbReference type="RefSeq" id="WP_155189516.1">
    <property type="nucleotide sequence ID" value="NZ_BAAAEA010000001.1"/>
</dbReference>
<comment type="similarity">
    <text evidence="1">Belongs to the enoyl-CoA hydratase/isomerase family.</text>
</comment>